<organism evidence="1 2">
    <name type="scientific">Fimbriiglobus ruber</name>
    <dbReference type="NCBI Taxonomy" id="1908690"/>
    <lineage>
        <taxon>Bacteria</taxon>
        <taxon>Pseudomonadati</taxon>
        <taxon>Planctomycetota</taxon>
        <taxon>Planctomycetia</taxon>
        <taxon>Gemmatales</taxon>
        <taxon>Gemmataceae</taxon>
        <taxon>Fimbriiglobus</taxon>
    </lineage>
</organism>
<accession>A0A225D5U9</accession>
<gene>
    <name evidence="1" type="ORF">FRUB_09856</name>
</gene>
<keyword evidence="2" id="KW-1185">Reference proteome</keyword>
<evidence type="ECO:0000313" key="2">
    <source>
        <dbReference type="Proteomes" id="UP000214646"/>
    </source>
</evidence>
<proteinExistence type="predicted"/>
<dbReference type="AlphaFoldDB" id="A0A225D5U9"/>
<reference evidence="2" key="1">
    <citation type="submission" date="2017-06" db="EMBL/GenBank/DDBJ databases">
        <title>Genome analysis of Fimbriiglobus ruber SP5, the first member of the order Planctomycetales with confirmed chitinolytic capability.</title>
        <authorList>
            <person name="Ravin N.V."/>
            <person name="Rakitin A.L."/>
            <person name="Ivanova A.A."/>
            <person name="Beletsky A.V."/>
            <person name="Kulichevskaya I.S."/>
            <person name="Mardanov A.V."/>
            <person name="Dedysh S.N."/>
        </authorList>
    </citation>
    <scope>NUCLEOTIDE SEQUENCE [LARGE SCALE GENOMIC DNA]</scope>
    <source>
        <strain evidence="2">SP5</strain>
    </source>
</reference>
<dbReference type="RefSeq" id="WP_088260225.1">
    <property type="nucleotide sequence ID" value="NZ_NIDE01000019.1"/>
</dbReference>
<protein>
    <submittedName>
        <fullName evidence="1">Uncharacterized protein</fullName>
    </submittedName>
</protein>
<comment type="caution">
    <text evidence="1">The sequence shown here is derived from an EMBL/GenBank/DDBJ whole genome shotgun (WGS) entry which is preliminary data.</text>
</comment>
<sequence>MVFQYRASNLGAFVVFLSLENEYPQDDRPVEENRPQKGLVREVEAKEIVALAQPMLAARGKEREDQRAKIGARAPDKPVDGAFEVAFGLAARKSPQVEAWGVADDDETVVILYDRMKVVKKWAFKTGTAVSDADIDAIVTDTAKEASTR</sequence>
<evidence type="ECO:0000313" key="1">
    <source>
        <dbReference type="EMBL" id="OWK35014.1"/>
    </source>
</evidence>
<dbReference type="EMBL" id="NIDE01000019">
    <property type="protein sequence ID" value="OWK35014.1"/>
    <property type="molecule type" value="Genomic_DNA"/>
</dbReference>
<name>A0A225D5U9_9BACT</name>
<dbReference type="Proteomes" id="UP000214646">
    <property type="component" value="Unassembled WGS sequence"/>
</dbReference>